<dbReference type="InterPro" id="IPR050360">
    <property type="entry name" value="MFS_Sugar_Transporters"/>
</dbReference>
<evidence type="ECO:0000256" key="6">
    <source>
        <dbReference type="ARBA" id="ARBA00023136"/>
    </source>
</evidence>
<dbReference type="PROSITE" id="PS50850">
    <property type="entry name" value="MFS"/>
    <property type="match status" value="1"/>
</dbReference>
<feature type="transmembrane region" description="Helical" evidence="7">
    <location>
        <begin position="421"/>
        <end position="443"/>
    </location>
</feature>
<dbReference type="InterPro" id="IPR005828">
    <property type="entry name" value="MFS_sugar_transport-like"/>
</dbReference>
<keyword evidence="5 7" id="KW-1133">Transmembrane helix</keyword>
<organism evidence="9 10">
    <name type="scientific">Kluyveromyces marxianus</name>
    <name type="common">Yeast</name>
    <name type="synonym">Candida kefyr</name>
    <dbReference type="NCBI Taxonomy" id="4911"/>
    <lineage>
        <taxon>Eukaryota</taxon>
        <taxon>Fungi</taxon>
        <taxon>Dikarya</taxon>
        <taxon>Ascomycota</taxon>
        <taxon>Saccharomycotina</taxon>
        <taxon>Saccharomycetes</taxon>
        <taxon>Saccharomycetales</taxon>
        <taxon>Saccharomycetaceae</taxon>
        <taxon>Kluyveromyces</taxon>
    </lineage>
</organism>
<keyword evidence="10" id="KW-1185">Reference proteome</keyword>
<evidence type="ECO:0000259" key="8">
    <source>
        <dbReference type="PROSITE" id="PS50850"/>
    </source>
</evidence>
<keyword evidence="3" id="KW-0813">Transport</keyword>
<protein>
    <submittedName>
        <fullName evidence="9">Lactose permease</fullName>
    </submittedName>
</protein>
<feature type="transmembrane region" description="Helical" evidence="7">
    <location>
        <begin position="134"/>
        <end position="152"/>
    </location>
</feature>
<evidence type="ECO:0000313" key="9">
    <source>
        <dbReference type="EMBL" id="QGN15742.1"/>
    </source>
</evidence>
<feature type="transmembrane region" description="Helical" evidence="7">
    <location>
        <begin position="517"/>
        <end position="538"/>
    </location>
</feature>
<evidence type="ECO:0000256" key="7">
    <source>
        <dbReference type="SAM" id="Phobius"/>
    </source>
</evidence>
<evidence type="ECO:0000256" key="4">
    <source>
        <dbReference type="ARBA" id="ARBA00022692"/>
    </source>
</evidence>
<reference evidence="9 10" key="1">
    <citation type="submission" date="2016-03" db="EMBL/GenBank/DDBJ databases">
        <title>How can Kluyveromyces marxianus grow so fast - potential evolutionary course in Saccharomyces Complex revealed by comparative genomics.</title>
        <authorList>
            <person name="Mo W."/>
            <person name="Lu W."/>
            <person name="Yang X."/>
            <person name="Qi J."/>
            <person name="Lv H."/>
        </authorList>
    </citation>
    <scope>NUCLEOTIDE SEQUENCE [LARGE SCALE GENOMIC DNA]</scope>
    <source>
        <strain evidence="9 10">FIM1</strain>
    </source>
</reference>
<feature type="transmembrane region" description="Helical" evidence="7">
    <location>
        <begin position="455"/>
        <end position="476"/>
    </location>
</feature>
<keyword evidence="4 7" id="KW-0812">Transmembrane</keyword>
<dbReference type="InterPro" id="IPR036259">
    <property type="entry name" value="MFS_trans_sf"/>
</dbReference>
<sequence length="614" mass="69206">MADKISSISSIEKKPIQEQVEHKETVDSNGQISTFRNGPKTIEALEDYDELPGYLSKQYLPLYGMCFIVYLCSTMQGYDGSLMGSIYTMKSYLEYYNLDVNSSTGTGLVFSIYNIGQICGAFFAPIMDWKGRKPAILIGCFGVVVASVVTGATTTKSGLIGGRWMLSFFATIANSAAPAYCVEVSPVHLRGKVAGLYNTLWYCGSIVAAFTTYGTNKHLPNSANGFKIPLYCQTIFPGLVCIFGWLLPESPRWLVGVGREEEAREFIAKYHFNGNREHPLIDFEMSEIIEFVGREEEAREFIAKYHFNGNREHPLIDFEMSEIIESFHGINMSAPLEVLDLRPLFRKRSDRYRLGLVIAMAWFGQFSGNNVCSYYLPTMLTSVGMKSVSVNVLMNGVYSIVSWVASIIGSFCHDKVGRRKMFMISTLGAALALSGLAICTARYQAGSKGASKGTLVFIYLFGVIFSFAFTPMQPIYPSEVSTNLMRSKAQLVNNVVAGVAQFVNQFAAPKAMKNIKYWFYVFYVFFDIFEFIIVYFFFVETKGKTLEELAAVFEAPNPRKASTDPVFAAQVREHPKERLLKSWLLYLRLQTQEKHLLIRYLLLRSESRWLKKVK</sequence>
<feature type="transmembrane region" description="Helical" evidence="7">
    <location>
        <begin position="228"/>
        <end position="247"/>
    </location>
</feature>
<feature type="transmembrane region" description="Helical" evidence="7">
    <location>
        <begin position="164"/>
        <end position="182"/>
    </location>
</feature>
<feature type="transmembrane region" description="Helical" evidence="7">
    <location>
        <begin position="354"/>
        <end position="376"/>
    </location>
</feature>
<evidence type="ECO:0000256" key="2">
    <source>
        <dbReference type="ARBA" id="ARBA00010992"/>
    </source>
</evidence>
<evidence type="ECO:0000313" key="10">
    <source>
        <dbReference type="Proteomes" id="UP000422736"/>
    </source>
</evidence>
<evidence type="ECO:0000256" key="3">
    <source>
        <dbReference type="ARBA" id="ARBA00022448"/>
    </source>
</evidence>
<feature type="transmembrane region" description="Helical" evidence="7">
    <location>
        <begin position="107"/>
        <end position="127"/>
    </location>
</feature>
<dbReference type="Gene3D" id="1.20.1250.20">
    <property type="entry name" value="MFS general substrate transporter like domains"/>
    <property type="match status" value="2"/>
</dbReference>
<accession>A0ABX6EXF2</accession>
<evidence type="ECO:0000256" key="1">
    <source>
        <dbReference type="ARBA" id="ARBA00004141"/>
    </source>
</evidence>
<dbReference type="InterPro" id="IPR020846">
    <property type="entry name" value="MFS_dom"/>
</dbReference>
<keyword evidence="6 7" id="KW-0472">Membrane</keyword>
<name>A0ABX6EXF2_KLUMA</name>
<comment type="subcellular location">
    <subcellularLocation>
        <location evidence="1">Membrane</location>
        <topology evidence="1">Multi-pass membrane protein</topology>
    </subcellularLocation>
</comment>
<feature type="transmembrane region" description="Helical" evidence="7">
    <location>
        <begin position="388"/>
        <end position="409"/>
    </location>
</feature>
<gene>
    <name evidence="9" type="primary">LAC12</name>
    <name evidence="9" type="ORF">FIM1_2436</name>
</gene>
<feature type="transmembrane region" description="Helical" evidence="7">
    <location>
        <begin position="62"/>
        <end position="87"/>
    </location>
</feature>
<dbReference type="PANTHER" id="PTHR48022:SF70">
    <property type="entry name" value="MONOSACCHARIDE TRANSPORTER, PUTATIVE (AFU_ORTHOLOGUE AFUA_5G14540)-RELATED"/>
    <property type="match status" value="1"/>
</dbReference>
<dbReference type="SUPFAM" id="SSF103473">
    <property type="entry name" value="MFS general substrate transporter"/>
    <property type="match status" value="1"/>
</dbReference>
<proteinExistence type="inferred from homology"/>
<feature type="transmembrane region" description="Helical" evidence="7">
    <location>
        <begin position="194"/>
        <end position="216"/>
    </location>
</feature>
<dbReference type="EMBL" id="CP015056">
    <property type="protein sequence ID" value="QGN15742.1"/>
    <property type="molecule type" value="Genomic_DNA"/>
</dbReference>
<dbReference type="PANTHER" id="PTHR48022">
    <property type="entry name" value="PLASTIDIC GLUCOSE TRANSPORTER 4"/>
    <property type="match status" value="1"/>
</dbReference>
<comment type="similarity">
    <text evidence="2">Belongs to the major facilitator superfamily. Sugar transporter (TC 2.A.1.1) family.</text>
</comment>
<feature type="domain" description="Major facilitator superfamily (MFS) profile" evidence="8">
    <location>
        <begin position="65"/>
        <end position="542"/>
    </location>
</feature>
<dbReference type="Proteomes" id="UP000422736">
    <property type="component" value="Chromosome 3"/>
</dbReference>
<dbReference type="Pfam" id="PF00083">
    <property type="entry name" value="Sugar_tr"/>
    <property type="match status" value="2"/>
</dbReference>
<evidence type="ECO:0000256" key="5">
    <source>
        <dbReference type="ARBA" id="ARBA00022989"/>
    </source>
</evidence>